<dbReference type="Pfam" id="PF03527">
    <property type="entry name" value="RHS"/>
    <property type="match status" value="1"/>
</dbReference>
<proteinExistence type="inferred from homology"/>
<feature type="domain" description="RHS protein conserved region" evidence="2">
    <location>
        <begin position="241"/>
        <end position="277"/>
    </location>
</feature>
<protein>
    <submittedName>
        <fullName evidence="3">Core protein</fullName>
    </submittedName>
</protein>
<dbReference type="RefSeq" id="WP_051873755.1">
    <property type="nucleotide sequence ID" value="NZ_JMPI01000068.1"/>
</dbReference>
<dbReference type="InterPro" id="IPR050708">
    <property type="entry name" value="T6SS_VgrG/RHS"/>
</dbReference>
<dbReference type="PANTHER" id="PTHR32305:SF15">
    <property type="entry name" value="PROTEIN RHSA-RELATED"/>
    <property type="match status" value="1"/>
</dbReference>
<dbReference type="InterPro" id="IPR001826">
    <property type="entry name" value="RHS"/>
</dbReference>
<gene>
    <name evidence="3" type="ORF">GBAG_3923</name>
</gene>
<dbReference type="OrthoDB" id="6043530at2"/>
<evidence type="ECO:0000256" key="1">
    <source>
        <dbReference type="ARBA" id="ARBA00009455"/>
    </source>
</evidence>
<evidence type="ECO:0000313" key="3">
    <source>
        <dbReference type="EMBL" id="KFC77190.1"/>
    </source>
</evidence>
<dbReference type="STRING" id="1006004.GBAG_3923"/>
<evidence type="ECO:0000259" key="2">
    <source>
        <dbReference type="Pfam" id="PF03527"/>
    </source>
</evidence>
<organism evidence="3 4">
    <name type="scientific">Buttiauxella agrestis ATCC 33320</name>
    <dbReference type="NCBI Taxonomy" id="1006004"/>
    <lineage>
        <taxon>Bacteria</taxon>
        <taxon>Pseudomonadati</taxon>
        <taxon>Pseudomonadota</taxon>
        <taxon>Gammaproteobacteria</taxon>
        <taxon>Enterobacterales</taxon>
        <taxon>Enterobacteriaceae</taxon>
        <taxon>Buttiauxella</taxon>
    </lineage>
</organism>
<sequence>MPDAFITTLTDPAGNRTVTLSHDFIPAPEERHLWPDNRTGQDERYTYRYDKHGNLSEKRRYLSGWTAEEYAPDETHHYHYDQSHRLTQYRREDDSQTSAQGRYVYDPLGRRVGKLTAIVNPVTKQTDTQHSWYGWDGDRLVLSESQGTQHYTIYQPGSFVPLVRVEQMKAEDHHSTLAEKLERDAEVTFPPELHQRLNLIEQELRKNQLSDDTVQFLSATGLKAENLALWLEPEAESDRTIHLYHCDHLGTPLALVNREGHIDWHITLDPWGNVLSEHNPQSLHQPLRMQGQQYDEESGLHYNRHRYYDPQQGRYITQDPIGLAGGINLYNYPLNPITGNDPLGLSTWSNEVGSAFNLPYEGIGAAIDASNGPHYEPISGSISLDGGYSGDVFTGASDAYGFGMTTSEKSPIHMDACVYHTLCEHEGVGIAAGYGGTGTISESPMSTGTGDSVGYMATGGLLGKLTVSGAQDSSGNKSVSLGFGAGEGAFVGKITCNQSTKCLMN</sequence>
<accession>A0A085G0E5</accession>
<dbReference type="Proteomes" id="UP000028653">
    <property type="component" value="Unassembled WGS sequence"/>
</dbReference>
<reference evidence="3 4" key="1">
    <citation type="submission" date="2014-05" db="EMBL/GenBank/DDBJ databases">
        <title>ATOL: Assembling a taxonomically balanced genome-scale reconstruction of the evolutionary history of the Enterobacteriaceae.</title>
        <authorList>
            <person name="Plunkett G.III."/>
            <person name="Neeno-Eckwall E.C."/>
            <person name="Glasner J.D."/>
            <person name="Perna N.T."/>
        </authorList>
    </citation>
    <scope>NUCLEOTIDE SEQUENCE [LARGE SCALE GENOMIC DNA]</scope>
    <source>
        <strain evidence="3 4">ATCC 33320</strain>
    </source>
</reference>
<dbReference type="Gene3D" id="2.180.10.10">
    <property type="entry name" value="RHS repeat-associated core"/>
    <property type="match status" value="1"/>
</dbReference>
<dbReference type="InterPro" id="IPR022385">
    <property type="entry name" value="Rhs_assc_core"/>
</dbReference>
<dbReference type="eggNOG" id="COG3209">
    <property type="taxonomic scope" value="Bacteria"/>
</dbReference>
<evidence type="ECO:0000313" key="4">
    <source>
        <dbReference type="Proteomes" id="UP000028653"/>
    </source>
</evidence>
<comment type="caution">
    <text evidence="3">The sequence shown here is derived from an EMBL/GenBank/DDBJ whole genome shotgun (WGS) entry which is preliminary data.</text>
</comment>
<name>A0A085G0E5_9ENTR</name>
<dbReference type="PANTHER" id="PTHR32305">
    <property type="match status" value="1"/>
</dbReference>
<dbReference type="PRINTS" id="PR00394">
    <property type="entry name" value="RHSPROTEIN"/>
</dbReference>
<dbReference type="AlphaFoldDB" id="A0A085G0E5"/>
<keyword evidence="4" id="KW-1185">Reference proteome</keyword>
<dbReference type="NCBIfam" id="TIGR03696">
    <property type="entry name" value="Rhs_assc_core"/>
    <property type="match status" value="1"/>
</dbReference>
<comment type="similarity">
    <text evidence="1">Belongs to the RHS family.</text>
</comment>
<dbReference type="EMBL" id="JMPI01000068">
    <property type="protein sequence ID" value="KFC77190.1"/>
    <property type="molecule type" value="Genomic_DNA"/>
</dbReference>